<dbReference type="AlphaFoldDB" id="A0A1Y4LYK8"/>
<comment type="caution">
    <text evidence="1">The sequence shown here is derived from an EMBL/GenBank/DDBJ whole genome shotgun (WGS) entry which is preliminary data.</text>
</comment>
<gene>
    <name evidence="1" type="ORF">B5F14_01600</name>
</gene>
<name>A0A1Y4LYK8_9FIRM</name>
<reference evidence="2" key="1">
    <citation type="submission" date="2017-04" db="EMBL/GenBank/DDBJ databases">
        <title>Function of individual gut microbiota members based on whole genome sequencing of pure cultures obtained from chicken caecum.</title>
        <authorList>
            <person name="Medvecky M."/>
            <person name="Cejkova D."/>
            <person name="Polansky O."/>
            <person name="Karasova D."/>
            <person name="Kubasova T."/>
            <person name="Cizek A."/>
            <person name="Rychlik I."/>
        </authorList>
    </citation>
    <scope>NUCLEOTIDE SEQUENCE [LARGE SCALE GENOMIC DNA]</scope>
    <source>
        <strain evidence="2">An178</strain>
    </source>
</reference>
<sequence length="361" mass="41846">MFGNCENFNPVRQYVQFNDLVFDSTDVISEASYKQSTKTETEEYSYGHGSYVNFKSSQQFLTEGDLSMTINIDYRKYRREERKYLKDFIKLNLIKAGRIWAIEDNKILWAYAYVTDFSDDYYKFKGHISFDIELKLYEGVWHIADPRRTYLIPYSTCNFLECYDFRDDTNCGDCCVNCVKPMEEDCASCLCHCDDLVKENSLCVVGRNILDEFMRCGKSFLLVYDCKRSEEFFGEDSYGKKIYKADVCKSTIAGQFYSGTILDTTNIDIRIEGKFQNPEISINGNRIRLIGDYDGTITIDRSGSVMYSKGDCCPFEEVDLNNVEILDDFLFTVKHGMNNAIVKNSCCEMASIYIYADEITY</sequence>
<dbReference type="EMBL" id="NFKM01000002">
    <property type="protein sequence ID" value="OUP61676.1"/>
    <property type="molecule type" value="Genomic_DNA"/>
</dbReference>
<organism evidence="1 2">
    <name type="scientific">Faecalitalea cylindroides</name>
    <dbReference type="NCBI Taxonomy" id="39483"/>
    <lineage>
        <taxon>Bacteria</taxon>
        <taxon>Bacillati</taxon>
        <taxon>Bacillota</taxon>
        <taxon>Erysipelotrichia</taxon>
        <taxon>Erysipelotrichales</taxon>
        <taxon>Erysipelotrichaceae</taxon>
        <taxon>Faecalitalea</taxon>
    </lineage>
</organism>
<proteinExistence type="predicted"/>
<evidence type="ECO:0000313" key="2">
    <source>
        <dbReference type="Proteomes" id="UP000195447"/>
    </source>
</evidence>
<dbReference type="Proteomes" id="UP000195447">
    <property type="component" value="Unassembled WGS sequence"/>
</dbReference>
<accession>A0A1Y4LYK8</accession>
<keyword evidence="2" id="KW-1185">Reference proteome</keyword>
<dbReference type="RefSeq" id="WP_087158118.1">
    <property type="nucleotide sequence ID" value="NZ_NFKM01000002.1"/>
</dbReference>
<protein>
    <submittedName>
        <fullName evidence="1">Uncharacterized protein</fullName>
    </submittedName>
</protein>
<evidence type="ECO:0000313" key="1">
    <source>
        <dbReference type="EMBL" id="OUP61676.1"/>
    </source>
</evidence>